<feature type="domain" description="Kinetochore assembly subunit CENP-C N-terminal" evidence="13">
    <location>
        <begin position="16"/>
        <end position="301"/>
    </location>
</feature>
<dbReference type="InParanoid" id="G3W620"/>
<feature type="compositionally biased region" description="Polar residues" evidence="10">
    <location>
        <begin position="531"/>
        <end position="548"/>
    </location>
</feature>
<feature type="compositionally biased region" description="Basic and acidic residues" evidence="10">
    <location>
        <begin position="549"/>
        <end position="560"/>
    </location>
</feature>
<evidence type="ECO:0000256" key="1">
    <source>
        <dbReference type="ARBA" id="ARBA00004123"/>
    </source>
</evidence>
<evidence type="ECO:0000313" key="15">
    <source>
        <dbReference type="Proteomes" id="UP000007648"/>
    </source>
</evidence>
<keyword evidence="15" id="KW-1185">Reference proteome</keyword>
<evidence type="ECO:0000256" key="9">
    <source>
        <dbReference type="ARBA" id="ARBA00083562"/>
    </source>
</evidence>
<evidence type="ECO:0000256" key="4">
    <source>
        <dbReference type="ARBA" id="ARBA00023242"/>
    </source>
</evidence>
<dbReference type="GO" id="GO:0000776">
    <property type="term" value="C:kinetochore"/>
    <property type="evidence" value="ECO:0007669"/>
    <property type="project" value="InterPro"/>
</dbReference>
<dbReference type="Proteomes" id="UP000007648">
    <property type="component" value="Unassembled WGS sequence"/>
</dbReference>
<feature type="region of interest" description="Disordered" evidence="10">
    <location>
        <begin position="340"/>
        <end position="427"/>
    </location>
</feature>
<evidence type="ECO:0000256" key="2">
    <source>
        <dbReference type="ARBA" id="ARBA00010291"/>
    </source>
</evidence>
<name>G3W620_SARHA</name>
<evidence type="ECO:0000313" key="14">
    <source>
        <dbReference type="Ensembl" id="ENSSHAP00000010875.2"/>
    </source>
</evidence>
<feature type="region of interest" description="Disordered" evidence="10">
    <location>
        <begin position="521"/>
        <end position="594"/>
    </location>
</feature>
<dbReference type="RefSeq" id="XP_031799807.1">
    <property type="nucleotide sequence ID" value="XM_031943947.1"/>
</dbReference>
<feature type="compositionally biased region" description="Polar residues" evidence="10">
    <location>
        <begin position="732"/>
        <end position="753"/>
    </location>
</feature>
<evidence type="ECO:0000256" key="3">
    <source>
        <dbReference type="ARBA" id="ARBA00023125"/>
    </source>
</evidence>
<dbReference type="HOGENOM" id="CLU_013594_0_0_1"/>
<evidence type="ECO:0000256" key="8">
    <source>
        <dbReference type="ARBA" id="ARBA00082151"/>
    </source>
</evidence>
<comment type="subcellular location">
    <subcellularLocation>
        <location evidence="1">Nucleus</location>
    </subcellularLocation>
</comment>
<accession>G3W620</accession>
<dbReference type="InterPro" id="IPR014710">
    <property type="entry name" value="RmlC-like_jellyroll"/>
</dbReference>
<sequence>MRPGSGGVAMASSDLDHLKISYRTRFCCTSRVPDTDLWQGQNILENIQDCFEEKSSDTGFSTNPGSPTLCSTPCKLKNDSYSSPNKEDQISPSKSNRISSVKKNTSPFSQQPAILQNQTNSSSALHPEITQKFSQGDLIGLRNTPNLRYSSGAEERNKIPNEVVEEFYLTVGSPGLLAKETEILPLPQQAIPTTQDRRSRVFGNSVIQQSLLPKSSLKTKKSLNSEDIVVWSAVKKADKGVKESERQQKRRQSESSEQTIQDPKEKIPPKTDTDFSTLLLQAAKSNYRNSSVLRRVSSPKTCSPSPPPNDLELSNDEFIIDESDCSVSQDWILIPNKNSKSVKQRKADPVESFQDPERKKARIEQQQGGNCNTASDKHSDTENGISDFTVGKKTSKSIKHKARAVEKSLSKRKKLSPEMGNASKSTRHTLYSEETEQFFEKKKTVMQHQSENCMDQLDNRQFDEDLINFAEEKQDSFHSEQNIFKVDTALRTTKSKTNSMEKTQTTERRKLRKFQNGVYKHKVGGKHQKRFNVSQTNQDKLQSASDRSLGQEEERAESCHSTKRKPSAAGEEKKYNEASQQIQKKGLNKIRSKNQQMSMKREITLKPNQSQKFTITRSQRISKRPSNWWVVTTEESMPYSPPLESPVSLKKKTKPSKEPKKIPLKTLEKDTIPLKQQELPVCAKPKKASILNKKKRKKLSYSSDENCDIALTIPKLDEQEGSLKETPRKKNLCSSTAEPPKGSNSEDQTDNLTPAVLTSDSKTFLTSNMEESGPARIRNNVLTSANNKIFGDEQACFGAIDPPDKTPCVRRTTRIKMKPLEYWRGERVDYEGTLLDGFAASGTISNDRVSPREKSNRKREKAHTDSCEDEQKKKAIAALNVSLGDPFKPTCVFDPGREQMVFRDLVKLKGTHEFCVQDDTLKMFKILNTSLFATGTLILEPFKEKGKQYVCSDTVVFFIVSGDLICTLHETSYNLTTGDIFYVPSGNFYNIKNLLNERSILLFTQIKSERPEKEK</sequence>
<dbReference type="InterPro" id="IPR011051">
    <property type="entry name" value="RmlC_Cupin_sf"/>
</dbReference>
<keyword evidence="3" id="KW-0238">DNA-binding</keyword>
<dbReference type="GeneID" id="100919187"/>
<feature type="domain" description="CENP-C middle DNMT3B-binding" evidence="12">
    <location>
        <begin position="492"/>
        <end position="640"/>
    </location>
</feature>
<feature type="compositionally biased region" description="Basic residues" evidence="10">
    <location>
        <begin position="521"/>
        <end position="530"/>
    </location>
</feature>
<dbReference type="GO" id="GO:0051315">
    <property type="term" value="P:attachment of mitotic spindle microtubules to kinetochore"/>
    <property type="evidence" value="ECO:0007669"/>
    <property type="project" value="TreeGrafter"/>
</dbReference>
<dbReference type="SUPFAM" id="SSF51182">
    <property type="entry name" value="RmlC-like cupins"/>
    <property type="match status" value="1"/>
</dbReference>
<comment type="function">
    <text evidence="5">Component of the CENPA-NAC (nucleosome-associated) complex, a complex that plays a central role in assembly of kinetochore proteins, mitotic progression and chromosome segregation. The CENPA-NAC complex recruits the CENPA-CAD (nucleosome distal) complex and may be involved in incorporation of newly synthesized CENPA into centromeres. CENPC recruits DNA methylation and DNMT3B to both centromeric and pericentromeric satellite repeats and regulates the histone code in these regions.</text>
</comment>
<dbReference type="PANTHER" id="PTHR16684:SF11">
    <property type="entry name" value="CENTROMERE PROTEIN C"/>
    <property type="match status" value="1"/>
</dbReference>
<dbReference type="GO" id="GO:0019237">
    <property type="term" value="F:centromeric DNA binding"/>
    <property type="evidence" value="ECO:0007669"/>
    <property type="project" value="InterPro"/>
</dbReference>
<evidence type="ECO:0000256" key="6">
    <source>
        <dbReference type="ARBA" id="ARBA00064952"/>
    </source>
</evidence>
<dbReference type="InterPro" id="IPR028052">
    <property type="entry name" value="CENP-C_N_dom"/>
</dbReference>
<dbReference type="CTD" id="1060"/>
<dbReference type="Pfam" id="PF11699">
    <property type="entry name" value="CENP-C_C"/>
    <property type="match status" value="1"/>
</dbReference>
<feature type="region of interest" description="Disordered" evidence="10">
    <location>
        <begin position="240"/>
        <end position="272"/>
    </location>
</feature>
<dbReference type="FunCoup" id="G3W620">
    <property type="interactions" value="2096"/>
</dbReference>
<comment type="similarity">
    <text evidence="2">Belongs to the CENP-C/MIF2 family.</text>
</comment>
<protein>
    <recommendedName>
        <fullName evidence="7">Centromere protein C</fullName>
    </recommendedName>
    <alternativeName>
        <fullName evidence="8">Centromere autoantigen C</fullName>
    </alternativeName>
    <alternativeName>
        <fullName evidence="9">Centromere protein C 1</fullName>
    </alternativeName>
</protein>
<feature type="region of interest" description="Disordered" evidence="10">
    <location>
        <begin position="290"/>
        <end position="314"/>
    </location>
</feature>
<feature type="compositionally biased region" description="Basic and acidic residues" evidence="10">
    <location>
        <begin position="262"/>
        <end position="272"/>
    </location>
</feature>
<dbReference type="GO" id="GO:0051382">
    <property type="term" value="P:kinetochore assembly"/>
    <property type="evidence" value="ECO:0007669"/>
    <property type="project" value="InterPro"/>
</dbReference>
<feature type="compositionally biased region" description="Basic residues" evidence="10">
    <location>
        <begin position="393"/>
        <end position="402"/>
    </location>
</feature>
<dbReference type="Pfam" id="PF15622">
    <property type="entry name" value="CENP_C_N"/>
    <property type="match status" value="1"/>
</dbReference>
<gene>
    <name evidence="14" type="primary">CENPC</name>
</gene>
<reference evidence="14" key="2">
    <citation type="submission" date="2025-08" db="UniProtKB">
        <authorList>
            <consortium name="Ensembl"/>
        </authorList>
    </citation>
    <scope>IDENTIFICATION</scope>
</reference>
<feature type="compositionally biased region" description="Basic and acidic residues" evidence="10">
    <location>
        <begin position="240"/>
        <end position="254"/>
    </location>
</feature>
<evidence type="ECO:0000256" key="5">
    <source>
        <dbReference type="ARBA" id="ARBA00053516"/>
    </source>
</evidence>
<dbReference type="InterPro" id="IPR028931">
    <property type="entry name" value="CENP-C_mid"/>
</dbReference>
<dbReference type="STRING" id="9305.ENSSHAP00000010875"/>
<feature type="region of interest" description="Disordered" evidence="10">
    <location>
        <begin position="845"/>
        <end position="869"/>
    </location>
</feature>
<proteinExistence type="inferred from homology"/>
<dbReference type="Ensembl" id="ENSSHAT00000010969.2">
    <property type="protein sequence ID" value="ENSSHAP00000010875.2"/>
    <property type="gene ID" value="ENSSHAG00000009376.2"/>
</dbReference>
<feature type="domain" description="Mif2/CENP-C cupin" evidence="11">
    <location>
        <begin position="922"/>
        <end position="1005"/>
    </location>
</feature>
<feature type="domain" description="CENP-C middle DNMT3B-binding" evidence="12">
    <location>
        <begin position="313"/>
        <end position="475"/>
    </location>
</feature>
<evidence type="ECO:0000256" key="10">
    <source>
        <dbReference type="SAM" id="MobiDB-lite"/>
    </source>
</evidence>
<keyword evidence="4" id="KW-0539">Nucleus</keyword>
<dbReference type="Gene3D" id="2.60.120.10">
    <property type="entry name" value="Jelly Rolls"/>
    <property type="match status" value="1"/>
</dbReference>
<dbReference type="InterPro" id="IPR025974">
    <property type="entry name" value="Mif2/CENP-C_cupin"/>
</dbReference>
<comment type="subunit">
    <text evidence="6">Oligomer. Component of the CENPA-NAC complex, at least composed of CENPA, CENPC, CENPH, CENPM, CENPN, CENPT and CENPU. The CENPA-NAC complex interacts with the CENPA-CAD complex, composed of CENPI, CENPK, CENPL, CENPO, CENPP, CENPQ, CENPR and CENPS. Binds to DAXX. Interacts with DNMT3B. Interacts directly with CENPA. Identified in a centromere complex containing histones H2A, H2B and H4, and at least CENPA, CENPB, CENPC, CENPT, CENPN, HJURP, SUPT16H, SSRP1 and RSF1. Interacts with MEIKIN.</text>
</comment>
<feature type="region of interest" description="Disordered" evidence="10">
    <location>
        <begin position="81"/>
        <end position="113"/>
    </location>
</feature>
<reference evidence="14" key="3">
    <citation type="submission" date="2025-09" db="UniProtKB">
        <authorList>
            <consortium name="Ensembl"/>
        </authorList>
    </citation>
    <scope>IDENTIFICATION</scope>
</reference>
<feature type="region of interest" description="Disordered" evidence="10">
    <location>
        <begin position="720"/>
        <end position="753"/>
    </location>
</feature>
<evidence type="ECO:0000259" key="13">
    <source>
        <dbReference type="Pfam" id="PF15622"/>
    </source>
</evidence>
<dbReference type="AlphaFoldDB" id="G3W620"/>
<evidence type="ECO:0000256" key="7">
    <source>
        <dbReference type="ARBA" id="ARBA00068530"/>
    </source>
</evidence>
<dbReference type="Pfam" id="PF15620">
    <property type="entry name" value="CENP-C_mid"/>
    <property type="match status" value="2"/>
</dbReference>
<evidence type="ECO:0000259" key="12">
    <source>
        <dbReference type="Pfam" id="PF15620"/>
    </source>
</evidence>
<dbReference type="GO" id="GO:0005721">
    <property type="term" value="C:pericentric heterochromatin"/>
    <property type="evidence" value="ECO:0007669"/>
    <property type="project" value="UniProtKB-ARBA"/>
</dbReference>
<dbReference type="FunFam" id="2.60.120.10:FF:000033">
    <property type="entry name" value="Centromere protein C 1"/>
    <property type="match status" value="1"/>
</dbReference>
<dbReference type="GeneTree" id="ENSGT00390000016737"/>
<feature type="compositionally biased region" description="Polar residues" evidence="10">
    <location>
        <begin position="364"/>
        <end position="374"/>
    </location>
</feature>
<dbReference type="eggNOG" id="ENOG502RYQH">
    <property type="taxonomic scope" value="Eukaryota"/>
</dbReference>
<feature type="region of interest" description="Disordered" evidence="10">
    <location>
        <begin position="636"/>
        <end position="659"/>
    </location>
</feature>
<dbReference type="GO" id="GO:0005634">
    <property type="term" value="C:nucleus"/>
    <property type="evidence" value="ECO:0007669"/>
    <property type="project" value="UniProtKB-SubCell"/>
</dbReference>
<dbReference type="InterPro" id="IPR028386">
    <property type="entry name" value="CENP-C/Mif2/cnp3"/>
</dbReference>
<reference evidence="14 15" key="1">
    <citation type="journal article" date="2011" name="Proc. Natl. Acad. Sci. U.S.A.">
        <title>Genetic diversity and population structure of the endangered marsupial Sarcophilus harrisii (Tasmanian devil).</title>
        <authorList>
            <person name="Miller W."/>
            <person name="Hayes V.M."/>
            <person name="Ratan A."/>
            <person name="Petersen D.C."/>
            <person name="Wittekindt N.E."/>
            <person name="Miller J."/>
            <person name="Walenz B."/>
            <person name="Knight J."/>
            <person name="Qi J."/>
            <person name="Zhao F."/>
            <person name="Wang Q."/>
            <person name="Bedoya-Reina O.C."/>
            <person name="Katiyar N."/>
            <person name="Tomsho L.P."/>
            <person name="Kasson L.M."/>
            <person name="Hardie R.A."/>
            <person name="Woodbridge P."/>
            <person name="Tindall E.A."/>
            <person name="Bertelsen M.F."/>
            <person name="Dixon D."/>
            <person name="Pyecroft S."/>
            <person name="Helgen K.M."/>
            <person name="Lesk A.M."/>
            <person name="Pringle T.H."/>
            <person name="Patterson N."/>
            <person name="Zhang Y."/>
            <person name="Kreiss A."/>
            <person name="Woods G.M."/>
            <person name="Jones M.E."/>
            <person name="Schuster S.C."/>
        </authorList>
    </citation>
    <scope>NUCLEOTIDE SEQUENCE [LARGE SCALE GENOMIC DNA]</scope>
</reference>
<dbReference type="PANTHER" id="PTHR16684">
    <property type="entry name" value="CENTROMERE PROTEIN C"/>
    <property type="match status" value="1"/>
</dbReference>
<evidence type="ECO:0000259" key="11">
    <source>
        <dbReference type="Pfam" id="PF11699"/>
    </source>
</evidence>
<organism evidence="14 15">
    <name type="scientific">Sarcophilus harrisii</name>
    <name type="common">Tasmanian devil</name>
    <name type="synonym">Sarcophilus laniarius</name>
    <dbReference type="NCBI Taxonomy" id="9305"/>
    <lineage>
        <taxon>Eukaryota</taxon>
        <taxon>Metazoa</taxon>
        <taxon>Chordata</taxon>
        <taxon>Craniata</taxon>
        <taxon>Vertebrata</taxon>
        <taxon>Euteleostomi</taxon>
        <taxon>Mammalia</taxon>
        <taxon>Metatheria</taxon>
        <taxon>Dasyuromorphia</taxon>
        <taxon>Dasyuridae</taxon>
        <taxon>Sarcophilus</taxon>
    </lineage>
</organism>
<dbReference type="GO" id="GO:0051455">
    <property type="term" value="P:spindle attachment to meiosis I kinetochore"/>
    <property type="evidence" value="ECO:0007669"/>
    <property type="project" value="TreeGrafter"/>
</dbReference>